<feature type="region of interest" description="Disordered" evidence="1">
    <location>
        <begin position="80"/>
        <end position="124"/>
    </location>
</feature>
<sequence length="124" mass="14280">MGLLRTLRVTQRVAEKAMLGLSLRDQIRNEEICRRTRVTGIAQRVVKLRWQWVGHIARRTNGRWDPKLLEWQLRTGKCSVARPQRDGQTTSSEPLEAAGNQQPRPVDFGTTKYLCPAEDDNRLT</sequence>
<protein>
    <submittedName>
        <fullName evidence="2">Jg17506 protein</fullName>
    </submittedName>
</protein>
<organism evidence="2 3">
    <name type="scientific">Pararge aegeria aegeria</name>
    <dbReference type="NCBI Taxonomy" id="348720"/>
    <lineage>
        <taxon>Eukaryota</taxon>
        <taxon>Metazoa</taxon>
        <taxon>Ecdysozoa</taxon>
        <taxon>Arthropoda</taxon>
        <taxon>Hexapoda</taxon>
        <taxon>Insecta</taxon>
        <taxon>Pterygota</taxon>
        <taxon>Neoptera</taxon>
        <taxon>Endopterygota</taxon>
        <taxon>Lepidoptera</taxon>
        <taxon>Glossata</taxon>
        <taxon>Ditrysia</taxon>
        <taxon>Papilionoidea</taxon>
        <taxon>Nymphalidae</taxon>
        <taxon>Satyrinae</taxon>
        <taxon>Satyrini</taxon>
        <taxon>Parargina</taxon>
        <taxon>Pararge</taxon>
    </lineage>
</organism>
<dbReference type="AlphaFoldDB" id="A0A8S4R2B0"/>
<reference evidence="2" key="1">
    <citation type="submission" date="2022-03" db="EMBL/GenBank/DDBJ databases">
        <authorList>
            <person name="Lindestad O."/>
        </authorList>
    </citation>
    <scope>NUCLEOTIDE SEQUENCE</scope>
</reference>
<dbReference type="Proteomes" id="UP000838756">
    <property type="component" value="Unassembled WGS sequence"/>
</dbReference>
<feature type="compositionally biased region" description="Polar residues" evidence="1">
    <location>
        <begin position="86"/>
        <end position="103"/>
    </location>
</feature>
<gene>
    <name evidence="2" type="primary">jg17506</name>
    <name evidence="2" type="ORF">PAEG_LOCUS9265</name>
</gene>
<name>A0A8S4R2B0_9NEOP</name>
<accession>A0A8S4R2B0</accession>
<dbReference type="EMBL" id="CAKXAJ010024764">
    <property type="protein sequence ID" value="CAH2229986.1"/>
    <property type="molecule type" value="Genomic_DNA"/>
</dbReference>
<comment type="caution">
    <text evidence="2">The sequence shown here is derived from an EMBL/GenBank/DDBJ whole genome shotgun (WGS) entry which is preliminary data.</text>
</comment>
<evidence type="ECO:0000313" key="3">
    <source>
        <dbReference type="Proteomes" id="UP000838756"/>
    </source>
</evidence>
<keyword evidence="3" id="KW-1185">Reference proteome</keyword>
<proteinExistence type="predicted"/>
<evidence type="ECO:0000313" key="2">
    <source>
        <dbReference type="EMBL" id="CAH2229986.1"/>
    </source>
</evidence>
<evidence type="ECO:0000256" key="1">
    <source>
        <dbReference type="SAM" id="MobiDB-lite"/>
    </source>
</evidence>
<dbReference type="OrthoDB" id="407509at2759"/>